<sequence length="121" mass="13660">MNYPDFPYRIDTQGRSATTHRIDVIRDRIEQVLFTEPGERVMMPTFGCGLNRLLFLGISDAVIEDTRTLIATSLQNWMQDDIELNDVTVQFDQGALFIDVSYSLLPSGDLQQASFVREGAA</sequence>
<comment type="caution">
    <text evidence="2">The sequence shown here is derived from an EMBL/GenBank/DDBJ whole genome shotgun (WGS) entry which is preliminary data.</text>
</comment>
<dbReference type="RefSeq" id="WP_274164232.1">
    <property type="nucleotide sequence ID" value="NZ_JAJUBC010000009.1"/>
</dbReference>
<accession>A0ABT5QZD0</accession>
<feature type="domain" description="IraD/Gp25-like" evidence="1">
    <location>
        <begin position="23"/>
        <end position="104"/>
    </location>
</feature>
<keyword evidence="3" id="KW-1185">Reference proteome</keyword>
<dbReference type="SUPFAM" id="SSF160719">
    <property type="entry name" value="gpW/gp25-like"/>
    <property type="match status" value="1"/>
</dbReference>
<gene>
    <name evidence="2" type="ORF">LRP50_09530</name>
</gene>
<evidence type="ECO:0000313" key="2">
    <source>
        <dbReference type="EMBL" id="MDD1793366.1"/>
    </source>
</evidence>
<dbReference type="Pfam" id="PF04965">
    <property type="entry name" value="GPW_gp25"/>
    <property type="match status" value="1"/>
</dbReference>
<dbReference type="InterPro" id="IPR007048">
    <property type="entry name" value="IraD/Gp25-like"/>
</dbReference>
<protein>
    <submittedName>
        <fullName evidence="2">GPW/gp25 family protein</fullName>
    </submittedName>
</protein>
<organism evidence="2 3">
    <name type="scientific">Enterovibrio gelatinilyticus</name>
    <dbReference type="NCBI Taxonomy" id="2899819"/>
    <lineage>
        <taxon>Bacteria</taxon>
        <taxon>Pseudomonadati</taxon>
        <taxon>Pseudomonadota</taxon>
        <taxon>Gammaproteobacteria</taxon>
        <taxon>Vibrionales</taxon>
        <taxon>Vibrionaceae</taxon>
        <taxon>Enterovibrio</taxon>
    </lineage>
</organism>
<dbReference type="EMBL" id="JAJUBC010000009">
    <property type="protein sequence ID" value="MDD1793366.1"/>
    <property type="molecule type" value="Genomic_DNA"/>
</dbReference>
<dbReference type="Gene3D" id="3.10.450.40">
    <property type="match status" value="1"/>
</dbReference>
<name>A0ABT5QZD0_9GAMM</name>
<proteinExistence type="predicted"/>
<evidence type="ECO:0000313" key="3">
    <source>
        <dbReference type="Proteomes" id="UP001149400"/>
    </source>
</evidence>
<dbReference type="Proteomes" id="UP001149400">
    <property type="component" value="Unassembled WGS sequence"/>
</dbReference>
<evidence type="ECO:0000259" key="1">
    <source>
        <dbReference type="Pfam" id="PF04965"/>
    </source>
</evidence>
<reference evidence="2" key="1">
    <citation type="submission" date="2021-12" db="EMBL/GenBank/DDBJ databases">
        <title>Enterovibrio ZSDZ35 sp. nov. and Enterovibrio ZSDZ42 sp. nov., isolated from coastal seawater in Qingdao.</title>
        <authorList>
            <person name="Zhang P."/>
        </authorList>
    </citation>
    <scope>NUCLEOTIDE SEQUENCE</scope>
    <source>
        <strain evidence="2">ZSDZ42</strain>
    </source>
</reference>